<comment type="caution">
    <text evidence="2">The sequence shown here is derived from an EMBL/GenBank/DDBJ whole genome shotgun (WGS) entry which is preliminary data.</text>
</comment>
<dbReference type="InterPro" id="IPR050243">
    <property type="entry name" value="PHP_phosphatase"/>
</dbReference>
<dbReference type="GO" id="GO:0005829">
    <property type="term" value="C:cytosol"/>
    <property type="evidence" value="ECO:0007669"/>
    <property type="project" value="TreeGrafter"/>
</dbReference>
<proteinExistence type="predicted"/>
<protein>
    <submittedName>
        <fullName evidence="2">Phosphatase</fullName>
    </submittedName>
</protein>
<dbReference type="EMBL" id="VUMD01000009">
    <property type="protein sequence ID" value="MSS37162.1"/>
    <property type="molecule type" value="Genomic_DNA"/>
</dbReference>
<dbReference type="CDD" id="cd07437">
    <property type="entry name" value="PHP_HisPPase_Ycdx_like"/>
    <property type="match status" value="1"/>
</dbReference>
<dbReference type="InterPro" id="IPR016195">
    <property type="entry name" value="Pol/histidinol_Pase-like"/>
</dbReference>
<dbReference type="SMART" id="SM00481">
    <property type="entry name" value="POLIIIAc"/>
    <property type="match status" value="1"/>
</dbReference>
<organism evidence="2 3">
    <name type="scientific">Clostridium porci</name>
    <dbReference type="NCBI Taxonomy" id="2605778"/>
    <lineage>
        <taxon>Bacteria</taxon>
        <taxon>Bacillati</taxon>
        <taxon>Bacillota</taxon>
        <taxon>Clostridia</taxon>
        <taxon>Eubacteriales</taxon>
        <taxon>Clostridiaceae</taxon>
        <taxon>Clostridium</taxon>
    </lineage>
</organism>
<dbReference type="Gene3D" id="3.20.20.140">
    <property type="entry name" value="Metal-dependent hydrolases"/>
    <property type="match status" value="1"/>
</dbReference>
<reference evidence="2 3" key="1">
    <citation type="submission" date="2019-08" db="EMBL/GenBank/DDBJ databases">
        <title>In-depth cultivation of the pig gut microbiome towards novel bacterial diversity and tailored functional studies.</title>
        <authorList>
            <person name="Wylensek D."/>
            <person name="Hitch T.C.A."/>
            <person name="Clavel T."/>
        </authorList>
    </citation>
    <scope>NUCLEOTIDE SEQUENCE [LARGE SCALE GENOMIC DNA]</scope>
    <source>
        <strain evidence="2 3">WCA-389-WT-23D1</strain>
    </source>
</reference>
<dbReference type="GO" id="GO:0042578">
    <property type="term" value="F:phosphoric ester hydrolase activity"/>
    <property type="evidence" value="ECO:0007669"/>
    <property type="project" value="TreeGrafter"/>
</dbReference>
<sequence>MIDLIDMHTHTTASGHAYNTLYELAYSAAQRGLALLGCSDHAPAMPGSCHYYHFLNFKVIPRTICGVKIMMGVELNIIDYEGAIDMEQNLLESLDYSIASLHTPCIQCGSMLQNTNAYLNAIKNPAIHIIGHPDDGRFPIDYDTLVAAAKEHHTLLEVNSSSLSPLSFRQGARENYKIMLKLCRQYGASIIINSDAHSEADVGNHRRVHELLEEVQFPERLVVNTSLDRLAEYIPFVKAIIAQAEDERCGQADASLKGYGGAMP</sequence>
<dbReference type="Proteomes" id="UP000429958">
    <property type="component" value="Unassembled WGS sequence"/>
</dbReference>
<dbReference type="PANTHER" id="PTHR36928">
    <property type="entry name" value="PHOSPHATASE YCDX-RELATED"/>
    <property type="match status" value="1"/>
</dbReference>
<dbReference type="RefSeq" id="WP_154472603.1">
    <property type="nucleotide sequence ID" value="NZ_DBEWUL010000151.1"/>
</dbReference>
<dbReference type="SUPFAM" id="SSF89550">
    <property type="entry name" value="PHP domain-like"/>
    <property type="match status" value="1"/>
</dbReference>
<dbReference type="PANTHER" id="PTHR36928:SF1">
    <property type="entry name" value="PHOSPHATASE YCDX-RELATED"/>
    <property type="match status" value="1"/>
</dbReference>
<dbReference type="InterPro" id="IPR003141">
    <property type="entry name" value="Pol/His_phosphatase_N"/>
</dbReference>
<dbReference type="GO" id="GO:0008270">
    <property type="term" value="F:zinc ion binding"/>
    <property type="evidence" value="ECO:0007669"/>
    <property type="project" value="TreeGrafter"/>
</dbReference>
<evidence type="ECO:0000259" key="1">
    <source>
        <dbReference type="SMART" id="SM00481"/>
    </source>
</evidence>
<evidence type="ECO:0000313" key="2">
    <source>
        <dbReference type="EMBL" id="MSS37162.1"/>
    </source>
</evidence>
<name>A0A7X2TCS4_9CLOT</name>
<evidence type="ECO:0000313" key="3">
    <source>
        <dbReference type="Proteomes" id="UP000429958"/>
    </source>
</evidence>
<feature type="domain" description="Polymerase/histidinol phosphatase N-terminal" evidence="1">
    <location>
        <begin position="5"/>
        <end position="79"/>
    </location>
</feature>
<accession>A0A7X2TCS4</accession>
<dbReference type="NCBIfam" id="NF006702">
    <property type="entry name" value="PRK09248.1"/>
    <property type="match status" value="1"/>
</dbReference>
<dbReference type="AlphaFoldDB" id="A0A7X2TCS4"/>
<dbReference type="Pfam" id="PF02811">
    <property type="entry name" value="PHP"/>
    <property type="match status" value="1"/>
</dbReference>
<dbReference type="InterPro" id="IPR004013">
    <property type="entry name" value="PHP_dom"/>
</dbReference>
<gene>
    <name evidence="2" type="ORF">FYJ39_11410</name>
</gene>
<keyword evidence="3" id="KW-1185">Reference proteome</keyword>